<sequence>ITMSSVSSDVFLDDDKLQEGADENFVEMEVFDVVDQARRDNSALTRKEEIKIALDFCKEKLRLLSESDEKEERNLRQGYLDKLIQLGLEKQTIEDEDGEKEEVVRVRGHSFVIQPIRGRNPTCEVCMTTIWKLMHAWRRCKYCGLRTHDKCSSEVRRVCASSLVARRDFSLRTSICQEKGLAAQNYRCHECAHPLSFDASSALEPRLCDYTGLYFCSSCHWNDQMSIPARLVHNLDSEPRPVSRAAKQLLTIIDNRPLIPLATANPMLIKLNSSLKRITRIRSDFLFMKCYFVSCRSARQLRILQYLCRHQHFVESAELYTMAEMRDLVSGKLLEEMEDIHHVFTKHITEECETCMGNAFVCELCPDKQIIFPFSDSVSMCCKCLAVFHHKCFEINSRFCTRCERRSKRAPVQIDPNERL</sequence>
<organism evidence="7 8">
    <name type="scientific">Pristionchus fissidentatus</name>
    <dbReference type="NCBI Taxonomy" id="1538716"/>
    <lineage>
        <taxon>Eukaryota</taxon>
        <taxon>Metazoa</taxon>
        <taxon>Ecdysozoa</taxon>
        <taxon>Nematoda</taxon>
        <taxon>Chromadorea</taxon>
        <taxon>Rhabditida</taxon>
        <taxon>Rhabditina</taxon>
        <taxon>Diplogasteromorpha</taxon>
        <taxon>Diplogasteroidea</taxon>
        <taxon>Neodiplogasteridae</taxon>
        <taxon>Pristionchus</taxon>
    </lineage>
</organism>
<dbReference type="InterPro" id="IPR051366">
    <property type="entry name" value="DEF8"/>
</dbReference>
<dbReference type="PANTHER" id="PTHR12326:SF3">
    <property type="entry name" value="DIFFERENTIALLY EXPRESSED IN FDCP 8 HOMOLOG"/>
    <property type="match status" value="1"/>
</dbReference>
<evidence type="ECO:0000256" key="3">
    <source>
        <dbReference type="ARBA" id="ARBA00022771"/>
    </source>
</evidence>
<dbReference type="CDD" id="cd20819">
    <property type="entry name" value="C1_DEF8"/>
    <property type="match status" value="1"/>
</dbReference>
<evidence type="ECO:0000256" key="2">
    <source>
        <dbReference type="ARBA" id="ARBA00022737"/>
    </source>
</evidence>
<evidence type="ECO:0000256" key="5">
    <source>
        <dbReference type="ARBA" id="ARBA00029450"/>
    </source>
</evidence>
<dbReference type="SMART" id="SM00109">
    <property type="entry name" value="C1"/>
    <property type="match status" value="1"/>
</dbReference>
<evidence type="ECO:0000313" key="7">
    <source>
        <dbReference type="EMBL" id="GMT19499.1"/>
    </source>
</evidence>
<protein>
    <recommendedName>
        <fullName evidence="6">Phorbol-ester/DAG-type domain-containing protein</fullName>
    </recommendedName>
</protein>
<dbReference type="PANTHER" id="PTHR12326">
    <property type="entry name" value="PLECKSTRIN HOMOLOGY DOMAIN CONTAINING PROTEIN"/>
    <property type="match status" value="1"/>
</dbReference>
<dbReference type="InterPro" id="IPR002219">
    <property type="entry name" value="PKC_DAG/PE"/>
</dbReference>
<evidence type="ECO:0000256" key="4">
    <source>
        <dbReference type="ARBA" id="ARBA00022833"/>
    </source>
</evidence>
<accession>A0AAV5VM73</accession>
<keyword evidence="3" id="KW-0863">Zinc-finger</keyword>
<dbReference type="EMBL" id="BTSY01000003">
    <property type="protein sequence ID" value="GMT19499.1"/>
    <property type="molecule type" value="Genomic_DNA"/>
</dbReference>
<dbReference type="GO" id="GO:0008270">
    <property type="term" value="F:zinc ion binding"/>
    <property type="evidence" value="ECO:0007669"/>
    <property type="project" value="UniProtKB-KW"/>
</dbReference>
<reference evidence="7" key="1">
    <citation type="submission" date="2023-10" db="EMBL/GenBank/DDBJ databases">
        <title>Genome assembly of Pristionchus species.</title>
        <authorList>
            <person name="Yoshida K."/>
            <person name="Sommer R.J."/>
        </authorList>
    </citation>
    <scope>NUCLEOTIDE SEQUENCE</scope>
    <source>
        <strain evidence="7">RS5133</strain>
    </source>
</reference>
<dbReference type="InterPro" id="IPR046349">
    <property type="entry name" value="C1-like_sf"/>
</dbReference>
<dbReference type="SMART" id="SM01175">
    <property type="entry name" value="DUF4206"/>
    <property type="match status" value="1"/>
</dbReference>
<dbReference type="InterPro" id="IPR036280">
    <property type="entry name" value="Multihaem_cyt_sf"/>
</dbReference>
<feature type="domain" description="Phorbol-ester/DAG-type" evidence="6">
    <location>
        <begin position="341"/>
        <end position="400"/>
    </location>
</feature>
<evidence type="ECO:0000259" key="6">
    <source>
        <dbReference type="PROSITE" id="PS50081"/>
    </source>
</evidence>
<dbReference type="PROSITE" id="PS00479">
    <property type="entry name" value="ZF_DAG_PE_1"/>
    <property type="match status" value="1"/>
</dbReference>
<dbReference type="Proteomes" id="UP001432322">
    <property type="component" value="Unassembled WGS sequence"/>
</dbReference>
<keyword evidence="2" id="KW-0677">Repeat</keyword>
<comment type="similarity">
    <text evidence="5">Belongs to the DEF8 family.</text>
</comment>
<dbReference type="PROSITE" id="PS50081">
    <property type="entry name" value="ZF_DAG_PE_2"/>
    <property type="match status" value="2"/>
</dbReference>
<evidence type="ECO:0000256" key="1">
    <source>
        <dbReference type="ARBA" id="ARBA00022723"/>
    </source>
</evidence>
<dbReference type="Pfam" id="PF13901">
    <property type="entry name" value="RH_dom"/>
    <property type="match status" value="1"/>
</dbReference>
<dbReference type="AlphaFoldDB" id="A0AAV5VM73"/>
<gene>
    <name evidence="7" type="ORF">PFISCL1PPCAC_10796</name>
</gene>
<proteinExistence type="inferred from homology"/>
<dbReference type="InterPro" id="IPR047983">
    <property type="entry name" value="DEF8_C1"/>
</dbReference>
<comment type="caution">
    <text evidence="7">The sequence shown here is derived from an EMBL/GenBank/DDBJ whole genome shotgun (WGS) entry which is preliminary data.</text>
</comment>
<feature type="domain" description="Phorbol-ester/DAG-type" evidence="6">
    <location>
        <begin position="108"/>
        <end position="159"/>
    </location>
</feature>
<dbReference type="Pfam" id="PF00130">
    <property type="entry name" value="C1_1"/>
    <property type="match status" value="1"/>
</dbReference>
<dbReference type="SUPFAM" id="SSF48695">
    <property type="entry name" value="Multiheme cytochromes"/>
    <property type="match status" value="1"/>
</dbReference>
<dbReference type="InterPro" id="IPR025258">
    <property type="entry name" value="RH_dom"/>
</dbReference>
<dbReference type="Gene3D" id="3.30.60.20">
    <property type="match status" value="1"/>
</dbReference>
<feature type="non-terminal residue" evidence="7">
    <location>
        <position position="1"/>
    </location>
</feature>
<keyword evidence="4" id="KW-0862">Zinc</keyword>
<evidence type="ECO:0000313" key="8">
    <source>
        <dbReference type="Proteomes" id="UP001432322"/>
    </source>
</evidence>
<name>A0AAV5VM73_9BILA</name>
<keyword evidence="8" id="KW-1185">Reference proteome</keyword>
<keyword evidence="1" id="KW-0479">Metal-binding</keyword>
<dbReference type="SUPFAM" id="SSF57889">
    <property type="entry name" value="Cysteine-rich domain"/>
    <property type="match status" value="1"/>
</dbReference>